<feature type="transmembrane region" description="Helical" evidence="2">
    <location>
        <begin position="384"/>
        <end position="410"/>
    </location>
</feature>
<dbReference type="PhylomeDB" id="A0A060RRI4"/>
<proteinExistence type="predicted"/>
<accession>A0A060RRI4</accession>
<protein>
    <submittedName>
        <fullName evidence="4">Rifin</fullName>
    </submittedName>
</protein>
<name>A0A060RRI4_PLARE</name>
<dbReference type="AlphaFoldDB" id="A0A060RRI4"/>
<reference evidence="4" key="2">
    <citation type="submission" date="2014-05" db="EMBL/GenBank/DDBJ databases">
        <title>The genome sequences of chimpanzee malaria parasites reveal the path to human adaptation.</title>
        <authorList>
            <person name="Otto T.D."/>
            <person name="Rayner J.C."/>
            <person name="Boehme U."/>
            <person name="Pain A."/>
            <person name="Spottiswoode N."/>
            <person name="Sanders M."/>
            <person name="Quail M."/>
            <person name="Ollomo B."/>
            <person name="Renaud F."/>
            <person name="Thomas A.W."/>
            <person name="Prugnolle F."/>
            <person name="Conway D.J."/>
            <person name="Newbold C."/>
            <person name="Berriman M."/>
        </authorList>
    </citation>
    <scope>NUCLEOTIDE SEQUENCE [LARGE SCALE GENOMIC DNA]</scope>
    <source>
        <strain evidence="4">CDC</strain>
    </source>
</reference>
<sequence length="430" mass="48414">MKLLYPKILLFVIPLNLLAISYQVYTHKKPSITPHHTPIYTSRVLSQYDTQSSIYDNDTDIKSVKENFDRRTSQRFEEYEERMKQKRQKCKEERDKKTQEIIDKDKMDKSLAEKIEKGCLKCGCGLGGGILPVWGLVGGLWYATWSQYVTQKALQAGIEKGIATVVTQLKEVANEFVSIKIDILKMINAETYRSAQSLTTSIYEATQKACAGNISQTTPICVRTGLRGTPFWYSEKVLDATREGISVAKSAEKAAITAENAKSTYLFSAIGYSFKRVLRKVLLLLLLNKEVANEFVSIKIDILKMINAETYRSAQSLTTSIYEATQKACAGNISQTTPICVRTGLRGTPFWYSEKVLDATREGISVAKSAEKAAITAENAKSTYLFSAIGYSVLAILIIVLVMIIIYLVLRYRRKKKMNKKAQYTKLLNQ</sequence>
<keyword evidence="2" id="KW-1133">Transmembrane helix</keyword>
<feature type="chain" id="PRO_5001586325" evidence="3">
    <location>
        <begin position="20"/>
        <end position="430"/>
    </location>
</feature>
<keyword evidence="2" id="KW-0472">Membrane</keyword>
<reference evidence="4" key="1">
    <citation type="submission" date="2014-01" db="EMBL/GenBank/DDBJ databases">
        <authorList>
            <person name="Aslett M."/>
        </authorList>
    </citation>
    <scope>NUCLEOTIDE SEQUENCE</scope>
    <source>
        <strain evidence="4">CDC</strain>
    </source>
</reference>
<keyword evidence="5" id="KW-1185">Reference proteome</keyword>
<dbReference type="InterPro" id="IPR006373">
    <property type="entry name" value="VSA_Rifin"/>
</dbReference>
<evidence type="ECO:0000256" key="1">
    <source>
        <dbReference type="SAM" id="Coils"/>
    </source>
</evidence>
<evidence type="ECO:0000256" key="3">
    <source>
        <dbReference type="SAM" id="SignalP"/>
    </source>
</evidence>
<dbReference type="EMBL" id="HG810730">
    <property type="protein sequence ID" value="CDO62053.1"/>
    <property type="molecule type" value="Genomic_DNA"/>
</dbReference>
<dbReference type="VEuPathDB" id="PlasmoDB:PRG01_1302100"/>
<evidence type="ECO:0000313" key="5">
    <source>
        <dbReference type="Proteomes" id="UP000027581"/>
    </source>
</evidence>
<dbReference type="NCBIfam" id="TIGR01477">
    <property type="entry name" value="RIFIN"/>
    <property type="match status" value="1"/>
</dbReference>
<evidence type="ECO:0000256" key="2">
    <source>
        <dbReference type="SAM" id="Phobius"/>
    </source>
</evidence>
<feature type="coiled-coil region" evidence="1">
    <location>
        <begin position="69"/>
        <end position="100"/>
    </location>
</feature>
<keyword evidence="1" id="KW-0175">Coiled coil</keyword>
<evidence type="ECO:0000313" key="4">
    <source>
        <dbReference type="EMBL" id="CDO62053.1"/>
    </source>
</evidence>
<dbReference type="Proteomes" id="UP000027581">
    <property type="component" value="Unassembled WGS sequence"/>
</dbReference>
<keyword evidence="3" id="KW-0732">Signal</keyword>
<dbReference type="Pfam" id="PF02009">
    <property type="entry name" value="RIFIN"/>
    <property type="match status" value="2"/>
</dbReference>
<feature type="signal peptide" evidence="3">
    <location>
        <begin position="1"/>
        <end position="19"/>
    </location>
</feature>
<gene>
    <name evidence="4" type="primary">RIF</name>
    <name evidence="4" type="ORF">PRCDC_0009100</name>
</gene>
<keyword evidence="2" id="KW-0812">Transmembrane</keyword>
<organism evidence="4 5">
    <name type="scientific">Plasmodium reichenowi</name>
    <dbReference type="NCBI Taxonomy" id="5854"/>
    <lineage>
        <taxon>Eukaryota</taxon>
        <taxon>Sar</taxon>
        <taxon>Alveolata</taxon>
        <taxon>Apicomplexa</taxon>
        <taxon>Aconoidasida</taxon>
        <taxon>Haemosporida</taxon>
        <taxon>Plasmodiidae</taxon>
        <taxon>Plasmodium</taxon>
        <taxon>Plasmodium (Laverania)</taxon>
    </lineage>
</organism>
<dbReference type="VEuPathDB" id="PlasmoDB:PRCDC_0009100"/>